<dbReference type="Proteomes" id="UP001175211">
    <property type="component" value="Unassembled WGS sequence"/>
</dbReference>
<evidence type="ECO:0000313" key="1">
    <source>
        <dbReference type="EMBL" id="KAK0441458.1"/>
    </source>
</evidence>
<name>A0AA39JF51_ARMTA</name>
<accession>A0AA39JF51</accession>
<proteinExistence type="predicted"/>
<comment type="caution">
    <text evidence="1">The sequence shown here is derived from an EMBL/GenBank/DDBJ whole genome shotgun (WGS) entry which is preliminary data.</text>
</comment>
<reference evidence="1" key="1">
    <citation type="submission" date="2023-06" db="EMBL/GenBank/DDBJ databases">
        <authorList>
            <consortium name="Lawrence Berkeley National Laboratory"/>
            <person name="Ahrendt S."/>
            <person name="Sahu N."/>
            <person name="Indic B."/>
            <person name="Wong-Bajracharya J."/>
            <person name="Merenyi Z."/>
            <person name="Ke H.-M."/>
            <person name="Monk M."/>
            <person name="Kocsube S."/>
            <person name="Drula E."/>
            <person name="Lipzen A."/>
            <person name="Balint B."/>
            <person name="Henrissat B."/>
            <person name="Andreopoulos B."/>
            <person name="Martin F.M."/>
            <person name="Harder C.B."/>
            <person name="Rigling D."/>
            <person name="Ford K.L."/>
            <person name="Foster G.D."/>
            <person name="Pangilinan J."/>
            <person name="Papanicolaou A."/>
            <person name="Barry K."/>
            <person name="LaButti K."/>
            <person name="Viragh M."/>
            <person name="Koriabine M."/>
            <person name="Yan M."/>
            <person name="Riley R."/>
            <person name="Champramary S."/>
            <person name="Plett K.L."/>
            <person name="Tsai I.J."/>
            <person name="Slot J."/>
            <person name="Sipos G."/>
            <person name="Plett J."/>
            <person name="Nagy L.G."/>
            <person name="Grigoriev I.V."/>
        </authorList>
    </citation>
    <scope>NUCLEOTIDE SEQUENCE</scope>
    <source>
        <strain evidence="1">CCBAS 213</strain>
    </source>
</reference>
<dbReference type="AlphaFoldDB" id="A0AA39JF51"/>
<keyword evidence="2" id="KW-1185">Reference proteome</keyword>
<sequence>MSLDPFPSANEVIHDHAKDPYRETRVCYRGILTPFSTSHLRFKHVSYNAIQNRCLFAGLLPQESTQVTWIIPPYFAYMPANAFPTCSPLDTRALSAEYLETNPSNALPMHKDLIPFWNDNAFSVDIDDDYRIIIFREMGSARGLLPAHIPPPPSPNTDFEMFLRCHFHSSIHANILHGDVREDYTSQEIIQLMGDLGVGDGDEEGNFAPMDDPRWQTVLGKAIWEDVMRVTMSAAGGGYDSTEEEDG</sequence>
<dbReference type="GeneID" id="85353807"/>
<protein>
    <recommendedName>
        <fullName evidence="3">HNH nuclease domain-containing protein</fullName>
    </recommendedName>
</protein>
<evidence type="ECO:0000313" key="2">
    <source>
        <dbReference type="Proteomes" id="UP001175211"/>
    </source>
</evidence>
<dbReference type="EMBL" id="JAUEPS010000070">
    <property type="protein sequence ID" value="KAK0441458.1"/>
    <property type="molecule type" value="Genomic_DNA"/>
</dbReference>
<organism evidence="1 2">
    <name type="scientific">Armillaria tabescens</name>
    <name type="common">Ringless honey mushroom</name>
    <name type="synonym">Agaricus tabescens</name>
    <dbReference type="NCBI Taxonomy" id="1929756"/>
    <lineage>
        <taxon>Eukaryota</taxon>
        <taxon>Fungi</taxon>
        <taxon>Dikarya</taxon>
        <taxon>Basidiomycota</taxon>
        <taxon>Agaricomycotina</taxon>
        <taxon>Agaricomycetes</taxon>
        <taxon>Agaricomycetidae</taxon>
        <taxon>Agaricales</taxon>
        <taxon>Marasmiineae</taxon>
        <taxon>Physalacriaceae</taxon>
        <taxon>Desarmillaria</taxon>
    </lineage>
</organism>
<evidence type="ECO:0008006" key="3">
    <source>
        <dbReference type="Google" id="ProtNLM"/>
    </source>
</evidence>
<gene>
    <name evidence="1" type="ORF">EV420DRAFT_1485623</name>
</gene>
<dbReference type="RefSeq" id="XP_060323963.1">
    <property type="nucleotide sequence ID" value="XM_060470259.1"/>
</dbReference>